<dbReference type="SMART" id="SM00421">
    <property type="entry name" value="HTH_LUXR"/>
    <property type="match status" value="1"/>
</dbReference>
<dbReference type="EMBL" id="BSRZ01000003">
    <property type="protein sequence ID" value="GLW63847.1"/>
    <property type="molecule type" value="Genomic_DNA"/>
</dbReference>
<dbReference type="SUPFAM" id="SSF46894">
    <property type="entry name" value="C-terminal effector domain of the bipartite response regulators"/>
    <property type="match status" value="1"/>
</dbReference>
<dbReference type="InterPro" id="IPR011990">
    <property type="entry name" value="TPR-like_helical_dom_sf"/>
</dbReference>
<proteinExistence type="predicted"/>
<evidence type="ECO:0000313" key="6">
    <source>
        <dbReference type="Proteomes" id="UP001165124"/>
    </source>
</evidence>
<evidence type="ECO:0000313" key="5">
    <source>
        <dbReference type="EMBL" id="GLW63847.1"/>
    </source>
</evidence>
<dbReference type="PROSITE" id="PS50043">
    <property type="entry name" value="HTH_LUXR_2"/>
    <property type="match status" value="1"/>
</dbReference>
<evidence type="ECO:0000256" key="2">
    <source>
        <dbReference type="ARBA" id="ARBA00022840"/>
    </source>
</evidence>
<dbReference type="AlphaFoldDB" id="A0A9W6PUH7"/>
<dbReference type="SUPFAM" id="SSF52540">
    <property type="entry name" value="P-loop containing nucleoside triphosphate hydrolases"/>
    <property type="match status" value="1"/>
</dbReference>
<evidence type="ECO:0000259" key="4">
    <source>
        <dbReference type="PROSITE" id="PS50043"/>
    </source>
</evidence>
<reference evidence="5" key="1">
    <citation type="submission" date="2023-02" db="EMBL/GenBank/DDBJ databases">
        <title>Actinomadura rubrobrunea NBRC 14622.</title>
        <authorList>
            <person name="Ichikawa N."/>
            <person name="Sato H."/>
            <person name="Tonouchi N."/>
        </authorList>
    </citation>
    <scope>NUCLEOTIDE SEQUENCE</scope>
    <source>
        <strain evidence="5">NBRC 14622</strain>
    </source>
</reference>
<dbReference type="Gene3D" id="1.25.40.10">
    <property type="entry name" value="Tetratricopeptide repeat domain"/>
    <property type="match status" value="1"/>
</dbReference>
<dbReference type="GO" id="GO:0006355">
    <property type="term" value="P:regulation of DNA-templated transcription"/>
    <property type="evidence" value="ECO:0007669"/>
    <property type="project" value="InterPro"/>
</dbReference>
<keyword evidence="6" id="KW-1185">Reference proteome</keyword>
<feature type="compositionally biased region" description="Basic residues" evidence="3">
    <location>
        <begin position="1009"/>
        <end position="1018"/>
    </location>
</feature>
<dbReference type="Gene3D" id="1.10.10.10">
    <property type="entry name" value="Winged helix-like DNA-binding domain superfamily/Winged helix DNA-binding domain"/>
    <property type="match status" value="1"/>
</dbReference>
<dbReference type="GO" id="GO:0003677">
    <property type="term" value="F:DNA binding"/>
    <property type="evidence" value="ECO:0007669"/>
    <property type="project" value="InterPro"/>
</dbReference>
<sequence length="1018" mass="108585">MLSPALVGRSAELERLREALADAPGAVLLGGEAGLGKTRLIREFAAVLRGPDGAAGVGEGGGEGGGAGAAPARLLMGGCLELGSDGLPFTPFTAVLRELVRDIGIDGVAELLPRGDASGLARLLPEFGEPETETATGEERARLFELVLTLLERLAERGPVVLVVEDAHWADRSTRDLLAFLIRNLGGAPVLIVITYRTDELHRTHPLRRLLAELDRLEHVRRVELTRLSRAAVAELAAGILGHEPSARLVDAVHARSEGNPLFVEALLDSDGSLPSELPESLRDLLLVGVQRLPEETQEVLRDASGGGTRIEHALLAAVSGLDDARLTRVLRPAVAANVLVVDGDGYAFRHALIREAIHEDLLPGEHTRLHARYAEALENDPGLVPSGRLWVELSHHWYWAHDATWALVSAWRAADDTRRAAAYAECLSMLSRVLELWDRVPDAAERIGVGHVEVMEQAVATAELAGEYELGIKLATAALRDLDAEQGGDGAVRRARLLELRGRMSYELARPGFIEDLREAVRLLPTDPPSADRARALATLARYGRLLHGTEEASRAAEESLAIARRIGDPVAEAQALLTMTCVTFDYSDDETVLEEAERAVRRAGATGPLLQIEVTRSHFLEGAGRHEEAAEVARRGIARAGELGIARTMGTFLAINLAEPLVSLGRWDEALTVLRQALDQDPPLTIRTSLFVLAGEIALARGDLDEAEAKLAPAREVMWRKAQDLFATLRLQAKLRLAQGRYREALESVVPVLEHAGLPDDARYAWPVLTPAAAACAALGDDALLSGEPALPLIEARAAGLAVQGPAQRAERLTFLAQAACARGAADPAAWDEAAAAWEAVKRPYPLAETLTRAAEAALARGDRDGAAERLRRAAELAARLRARPLSDRIDDLVRRARLPRGTGAAGSDGSAPGASALGLTPRELEVLRHVAQGRSNREIAEALFISAKTASVHVSNILGKLGVASRGEAAATAHRLGLFAPPPPSGPATPADAPRNGTGGLEGGHGRRAYAARRA</sequence>
<dbReference type="Pfam" id="PF00196">
    <property type="entry name" value="GerE"/>
    <property type="match status" value="1"/>
</dbReference>
<feature type="region of interest" description="Disordered" evidence="3">
    <location>
        <begin position="980"/>
        <end position="1018"/>
    </location>
</feature>
<dbReference type="GO" id="GO:0004016">
    <property type="term" value="F:adenylate cyclase activity"/>
    <property type="evidence" value="ECO:0007669"/>
    <property type="project" value="TreeGrafter"/>
</dbReference>
<dbReference type="InterPro" id="IPR036388">
    <property type="entry name" value="WH-like_DNA-bd_sf"/>
</dbReference>
<name>A0A9W6PUH7_9ACTN</name>
<dbReference type="SUPFAM" id="SSF48452">
    <property type="entry name" value="TPR-like"/>
    <property type="match status" value="1"/>
</dbReference>
<dbReference type="InterPro" id="IPR041664">
    <property type="entry name" value="AAA_16"/>
</dbReference>
<comment type="caution">
    <text evidence="5">The sequence shown here is derived from an EMBL/GenBank/DDBJ whole genome shotgun (WGS) entry which is preliminary data.</text>
</comment>
<evidence type="ECO:0000256" key="1">
    <source>
        <dbReference type="ARBA" id="ARBA00022741"/>
    </source>
</evidence>
<dbReference type="InterPro" id="IPR016032">
    <property type="entry name" value="Sig_transdc_resp-reg_C-effctor"/>
</dbReference>
<feature type="domain" description="HTH luxR-type" evidence="4">
    <location>
        <begin position="915"/>
        <end position="980"/>
    </location>
</feature>
<dbReference type="InterPro" id="IPR000792">
    <property type="entry name" value="Tscrpt_reg_LuxR_C"/>
</dbReference>
<dbReference type="PRINTS" id="PR00038">
    <property type="entry name" value="HTHLUXR"/>
</dbReference>
<protein>
    <submittedName>
        <fullName evidence="5">Helix-turn-helix transcriptional regulator</fullName>
    </submittedName>
</protein>
<dbReference type="Proteomes" id="UP001165124">
    <property type="component" value="Unassembled WGS sequence"/>
</dbReference>
<evidence type="ECO:0000256" key="3">
    <source>
        <dbReference type="SAM" id="MobiDB-lite"/>
    </source>
</evidence>
<dbReference type="Gene3D" id="3.40.50.300">
    <property type="entry name" value="P-loop containing nucleotide triphosphate hydrolases"/>
    <property type="match status" value="1"/>
</dbReference>
<keyword evidence="1" id="KW-0547">Nucleotide-binding</keyword>
<dbReference type="InterPro" id="IPR027417">
    <property type="entry name" value="P-loop_NTPase"/>
</dbReference>
<dbReference type="GO" id="GO:0005737">
    <property type="term" value="C:cytoplasm"/>
    <property type="evidence" value="ECO:0007669"/>
    <property type="project" value="TreeGrafter"/>
</dbReference>
<gene>
    <name evidence="5" type="ORF">Arub01_20910</name>
</gene>
<dbReference type="GO" id="GO:0005524">
    <property type="term" value="F:ATP binding"/>
    <property type="evidence" value="ECO:0007669"/>
    <property type="project" value="UniProtKB-KW"/>
</dbReference>
<dbReference type="PANTHER" id="PTHR16305:SF35">
    <property type="entry name" value="TRANSCRIPTIONAL ACTIVATOR DOMAIN"/>
    <property type="match status" value="1"/>
</dbReference>
<dbReference type="CDD" id="cd06170">
    <property type="entry name" value="LuxR_C_like"/>
    <property type="match status" value="1"/>
</dbReference>
<dbReference type="Pfam" id="PF13191">
    <property type="entry name" value="AAA_16"/>
    <property type="match status" value="1"/>
</dbReference>
<dbReference type="PANTHER" id="PTHR16305">
    <property type="entry name" value="TESTICULAR SOLUBLE ADENYLYL CYCLASE"/>
    <property type="match status" value="1"/>
</dbReference>
<accession>A0A9W6PUH7</accession>
<organism evidence="5 6">
    <name type="scientific">Actinomadura rubrobrunea</name>
    <dbReference type="NCBI Taxonomy" id="115335"/>
    <lineage>
        <taxon>Bacteria</taxon>
        <taxon>Bacillati</taxon>
        <taxon>Actinomycetota</taxon>
        <taxon>Actinomycetes</taxon>
        <taxon>Streptosporangiales</taxon>
        <taxon>Thermomonosporaceae</taxon>
        <taxon>Actinomadura</taxon>
    </lineage>
</organism>
<keyword evidence="2" id="KW-0067">ATP-binding</keyword>